<keyword evidence="2" id="KW-1185">Reference proteome</keyword>
<dbReference type="InterPro" id="IPR038071">
    <property type="entry name" value="UROD/MetE-like_sf"/>
</dbReference>
<organism evidence="1 2">
    <name type="scientific">Agromyces cerinus subsp. cerinus</name>
    <dbReference type="NCBI Taxonomy" id="232089"/>
    <lineage>
        <taxon>Bacteria</taxon>
        <taxon>Bacillati</taxon>
        <taxon>Actinomycetota</taxon>
        <taxon>Actinomycetes</taxon>
        <taxon>Micrococcales</taxon>
        <taxon>Microbacteriaceae</taxon>
        <taxon>Agromyces</taxon>
    </lineage>
</organism>
<evidence type="ECO:0000313" key="2">
    <source>
        <dbReference type="Proteomes" id="UP000184699"/>
    </source>
</evidence>
<reference evidence="2" key="1">
    <citation type="submission" date="2016-11" db="EMBL/GenBank/DDBJ databases">
        <authorList>
            <person name="Varghese N."/>
            <person name="Submissions S."/>
        </authorList>
    </citation>
    <scope>NUCLEOTIDE SEQUENCE [LARGE SCALE GENOMIC DNA]</scope>
    <source>
        <strain evidence="2">DSM 8595</strain>
    </source>
</reference>
<name>A0A1N6F3D7_9MICO</name>
<dbReference type="Proteomes" id="UP000184699">
    <property type="component" value="Unassembled WGS sequence"/>
</dbReference>
<dbReference type="RefSeq" id="WP_074259894.1">
    <property type="nucleotide sequence ID" value="NZ_FSRJ01000002.1"/>
</dbReference>
<dbReference type="AlphaFoldDB" id="A0A1N6F3D7"/>
<dbReference type="Gene3D" id="3.20.20.210">
    <property type="match status" value="1"/>
</dbReference>
<dbReference type="EMBL" id="FSRJ01000002">
    <property type="protein sequence ID" value="SIN89724.1"/>
    <property type="molecule type" value="Genomic_DNA"/>
</dbReference>
<dbReference type="STRING" id="232089.SAMN05443544_1701"/>
<protein>
    <recommendedName>
        <fullName evidence="3">Methionine synthase II (Cobalamin-independent)</fullName>
    </recommendedName>
</protein>
<proteinExistence type="predicted"/>
<evidence type="ECO:0000313" key="1">
    <source>
        <dbReference type="EMBL" id="SIN89724.1"/>
    </source>
</evidence>
<dbReference type="SUPFAM" id="SSF51726">
    <property type="entry name" value="UROD/MetE-like"/>
    <property type="match status" value="1"/>
</dbReference>
<evidence type="ECO:0008006" key="3">
    <source>
        <dbReference type="Google" id="ProtNLM"/>
    </source>
</evidence>
<sequence length="364" mass="37538">MSELPRVAGAHLVGSINQPTAEATFRVVADELGGELARIPDGEVGERFHWILFQGAAFDAVDGLNRLPIDPIIVAGFDLRPLVLDGSVDASDLVFGSLGYADAAAASYADFTRLRDAGAIPAGTRFQVCLPSPLAPITTYVAPVDRAAVYPAYAAALAAEVDRIAAAIPAGDLAVQIDMATEFAYLEGVSLGGGPLEAFFAEGGADAPELVEAIAALAAELATRVPAGAQLGFHLCYGDVAEKHFVEPTDAGKLVAVANALAAQLDRPIDWVHLPVPIERTDAAYFAPLAGWALPAETTPFLGLVHHEDGVDGALARIAPAREAFAAAGIDTFGVGTECGFGRGPADRTASLLALHREVIAAAG</sequence>
<dbReference type="OrthoDB" id="4504900at2"/>
<gene>
    <name evidence="1" type="ORF">SAMN05443544_1701</name>
</gene>
<accession>A0A1N6F3D7</accession>